<dbReference type="Pfam" id="PF00175">
    <property type="entry name" value="NAD_binding_1"/>
    <property type="match status" value="1"/>
</dbReference>
<dbReference type="SUPFAM" id="SSF52343">
    <property type="entry name" value="Ferredoxin reductase-like, C-terminal NADP-linked domain"/>
    <property type="match status" value="1"/>
</dbReference>
<dbReference type="PRINTS" id="PR00410">
    <property type="entry name" value="PHEHYDRXLASE"/>
</dbReference>
<dbReference type="InterPro" id="IPR039261">
    <property type="entry name" value="FNR_nucleotide-bd"/>
</dbReference>
<proteinExistence type="predicted"/>
<dbReference type="EMBL" id="RQPJ01000003">
    <property type="protein sequence ID" value="RTE53861.1"/>
    <property type="molecule type" value="Genomic_DNA"/>
</dbReference>
<dbReference type="Proteomes" id="UP000267585">
    <property type="component" value="Unassembled WGS sequence"/>
</dbReference>
<dbReference type="SUPFAM" id="SSF63380">
    <property type="entry name" value="Riboflavin synthase domain-like"/>
    <property type="match status" value="1"/>
</dbReference>
<dbReference type="OrthoDB" id="9789468at2"/>
<dbReference type="Pfam" id="PF08022">
    <property type="entry name" value="FAD_binding_8"/>
    <property type="match status" value="1"/>
</dbReference>
<evidence type="ECO:0000313" key="2">
    <source>
        <dbReference type="EMBL" id="RTE53861.1"/>
    </source>
</evidence>
<name>A0A3S0C7K9_9FLAO</name>
<reference evidence="2 3" key="1">
    <citation type="submission" date="2018-11" db="EMBL/GenBank/DDBJ databases">
        <title>Arenibacter aquaticus sp.nov., a marine bacterium isolated from surface seawater in the South China Sea.</title>
        <authorList>
            <person name="Guo J."/>
            <person name="Sun J."/>
        </authorList>
    </citation>
    <scope>NUCLEOTIDE SEQUENCE [LARGE SCALE GENOMIC DNA]</scope>
    <source>
        <strain evidence="2 3">GUO666</strain>
    </source>
</reference>
<feature type="domain" description="FAD-binding FR-type" evidence="1">
    <location>
        <begin position="5"/>
        <end position="123"/>
    </location>
</feature>
<dbReference type="PROSITE" id="PS51384">
    <property type="entry name" value="FAD_FR"/>
    <property type="match status" value="1"/>
</dbReference>
<protein>
    <submittedName>
        <fullName evidence="2">Flavodoxin reductase</fullName>
    </submittedName>
</protein>
<evidence type="ECO:0000313" key="3">
    <source>
        <dbReference type="Proteomes" id="UP000267585"/>
    </source>
</evidence>
<keyword evidence="3" id="KW-1185">Reference proteome</keyword>
<dbReference type="InterPro" id="IPR017938">
    <property type="entry name" value="Riboflavin_synthase-like_b-brl"/>
</dbReference>
<dbReference type="InterPro" id="IPR013112">
    <property type="entry name" value="FAD-bd_8"/>
</dbReference>
<dbReference type="InterPro" id="IPR001433">
    <property type="entry name" value="OxRdtase_FAD/NAD-bd"/>
</dbReference>
<sequence length="230" mass="26573">MKGFTFPYRVKILEKNYLTHNVIQFLIQKPYGYFHKPGQAIELSIDKPGYELDLAPFTITNLNNDPHLELTIKVSTDPKSLTYGLASSNIGEYVQITEAWDSYQYKGSGIFIAAGTGITPFIPILKELEVKGDDIHQRHLLLYANRSREDILFYSKLRKVLGKNCIHVLSRTKYSDSIFGKINLQVLKQFVHNYSQFFYICGPIRFEKDISQLLLEMGVKKQWIQTGHKF</sequence>
<dbReference type="InterPro" id="IPR017927">
    <property type="entry name" value="FAD-bd_FR_type"/>
</dbReference>
<organism evidence="2 3">
    <name type="scientific">Arenibacter aquaticus</name>
    <dbReference type="NCBI Taxonomy" id="2489054"/>
    <lineage>
        <taxon>Bacteria</taxon>
        <taxon>Pseudomonadati</taxon>
        <taxon>Bacteroidota</taxon>
        <taxon>Flavobacteriia</taxon>
        <taxon>Flavobacteriales</taxon>
        <taxon>Flavobacteriaceae</taxon>
        <taxon>Arenibacter</taxon>
    </lineage>
</organism>
<dbReference type="GO" id="GO:0016491">
    <property type="term" value="F:oxidoreductase activity"/>
    <property type="evidence" value="ECO:0007669"/>
    <property type="project" value="InterPro"/>
</dbReference>
<dbReference type="PANTHER" id="PTHR47354:SF5">
    <property type="entry name" value="PROTEIN RFBI"/>
    <property type="match status" value="1"/>
</dbReference>
<dbReference type="PANTHER" id="PTHR47354">
    <property type="entry name" value="NADH OXIDOREDUCTASE HCR"/>
    <property type="match status" value="1"/>
</dbReference>
<gene>
    <name evidence="2" type="ORF">EHW67_07965</name>
</gene>
<dbReference type="AlphaFoldDB" id="A0A3S0C7K9"/>
<dbReference type="RefSeq" id="WP_126161849.1">
    <property type="nucleotide sequence ID" value="NZ_RQPJ01000003.1"/>
</dbReference>
<dbReference type="Gene3D" id="2.40.30.10">
    <property type="entry name" value="Translation factors"/>
    <property type="match status" value="1"/>
</dbReference>
<dbReference type="InterPro" id="IPR050415">
    <property type="entry name" value="MRET"/>
</dbReference>
<comment type="caution">
    <text evidence="2">The sequence shown here is derived from an EMBL/GenBank/DDBJ whole genome shotgun (WGS) entry which is preliminary data.</text>
</comment>
<dbReference type="Gene3D" id="3.40.50.80">
    <property type="entry name" value="Nucleotide-binding domain of ferredoxin-NADP reductase (FNR) module"/>
    <property type="match status" value="1"/>
</dbReference>
<accession>A0A3S0C7K9</accession>
<evidence type="ECO:0000259" key="1">
    <source>
        <dbReference type="PROSITE" id="PS51384"/>
    </source>
</evidence>